<organism evidence="3 4">
    <name type="scientific">Oryza sativa subsp. japonica</name>
    <name type="common">Rice</name>
    <dbReference type="NCBI Taxonomy" id="39947"/>
    <lineage>
        <taxon>Eukaryota</taxon>
        <taxon>Viridiplantae</taxon>
        <taxon>Streptophyta</taxon>
        <taxon>Embryophyta</taxon>
        <taxon>Tracheophyta</taxon>
        <taxon>Spermatophyta</taxon>
        <taxon>Magnoliopsida</taxon>
        <taxon>Liliopsida</taxon>
        <taxon>Poales</taxon>
        <taxon>Poaceae</taxon>
        <taxon>BOP clade</taxon>
        <taxon>Oryzoideae</taxon>
        <taxon>Oryzeae</taxon>
        <taxon>Oryzinae</taxon>
        <taxon>Oryza</taxon>
        <taxon>Oryza sativa</taxon>
    </lineage>
</organism>
<evidence type="ECO:0000313" key="3">
    <source>
        <dbReference type="EMBL" id="BAF19435.1"/>
    </source>
</evidence>
<evidence type="ECO:0000256" key="1">
    <source>
        <dbReference type="SAM" id="MobiDB-lite"/>
    </source>
</evidence>
<reference evidence="4" key="6">
    <citation type="journal article" date="2008" name="Nucleic Acids Res.">
        <title>The rice annotation project database (RAP-DB): 2008 update.</title>
        <authorList>
            <consortium name="The rice annotation project (RAP)"/>
        </authorList>
    </citation>
    <scope>GENOME REANNOTATION</scope>
    <source>
        <strain evidence="4">cv. Nipponbare</strain>
    </source>
</reference>
<evidence type="ECO:0000313" key="2">
    <source>
        <dbReference type="EMBL" id="BAD61864.1"/>
    </source>
</evidence>
<name>Q0DCI8_ORYSJ</name>
<reference evidence="3" key="7">
    <citation type="submission" date="2012-08" db="EMBL/GenBank/DDBJ databases">
        <title>Oryza sativa nipponbare(GA3) genomic DNA, chromosome 6.</title>
        <authorList>
            <consortium name="IRGSP(International Rice Genome Sequencing Project)"/>
        </authorList>
    </citation>
    <scope>NUCLEOTIDE SEQUENCE</scope>
</reference>
<dbReference type="EMBL" id="AP004750">
    <property type="protein sequence ID" value="BAD61864.1"/>
    <property type="molecule type" value="Genomic_DNA"/>
</dbReference>
<accession>Q0DCI8</accession>
<feature type="compositionally biased region" description="Pro residues" evidence="1">
    <location>
        <begin position="169"/>
        <end position="186"/>
    </location>
</feature>
<gene>
    <name evidence="3" type="ordered locus">Os06g0324000</name>
    <name evidence="2" type="ORF">P0421H01.22</name>
</gene>
<sequence>MMTTKGFGAPKLLRSASAADCRRSTGNRPTPAAGSARHCRAPCRRLRAPPLRLVVTQLHPPPLRLAVAHSTRRRARAPGDGGEEVPHRPRSPLAVLPPPTPSPSPASPLLPPLRRRPPTPPLGAAEGRIQPRRGGLPFSVAASAVAAPGDGEEGLDAEVPHRPRSPHAVLPPPMPSPSPVSPLPPPLHRRPPAPPVGAAEGRIQPRRGGLPSSVAASAVAAAVASPPAS</sequence>
<proteinExistence type="predicted"/>
<protein>
    <submittedName>
        <fullName evidence="3">Os06g0324000 protein</fullName>
    </submittedName>
</protein>
<feature type="region of interest" description="Disordered" evidence="1">
    <location>
        <begin position="64"/>
        <end position="214"/>
    </location>
</feature>
<evidence type="ECO:0000313" key="4">
    <source>
        <dbReference type="Proteomes" id="UP000000763"/>
    </source>
</evidence>
<dbReference type="EMBL" id="AP008212">
    <property type="protein sequence ID" value="BAF19435.1"/>
    <property type="molecule type" value="Genomic_DNA"/>
</dbReference>
<reference evidence="3" key="4">
    <citation type="journal article" date="2007" name="Genome Res.">
        <title>Curated Genome Annotation of Oryza sativa ssp. japonica and Comparative Genome Analysis with Arabidopsis thaliana.</title>
        <authorList>
            <consortium name="The Rice Annotation Project (RAP)"/>
            <person name="Itoh T."/>
            <person name="Tanaka T."/>
            <person name="Barrero R.A."/>
            <person name="Yamasaki C."/>
            <person name="Fujii Y."/>
            <person name="Hilton P.B."/>
            <person name="Antonio B.A."/>
            <person name="Aono H."/>
            <person name="Apweiler R."/>
            <person name="Bruskiewich R."/>
            <person name="Bureau T."/>
            <person name="Burr F."/>
            <person name="Costa de Oliveira A."/>
            <person name="Fuks G."/>
            <person name="Habara T."/>
            <person name="Haberer G."/>
            <person name="Han B."/>
            <person name="Harada E."/>
            <person name="Hiraki A.T."/>
            <person name="Hirochika H."/>
            <person name="Hoen D."/>
            <person name="Hokari H."/>
            <person name="Hosokawa S."/>
            <person name="Hsing Y."/>
            <person name="Ikawa H."/>
            <person name="Ikeo K."/>
            <person name="Imanishi T."/>
            <person name="Ito Y."/>
            <person name="Jaiswal P."/>
            <person name="Kanno M."/>
            <person name="Kawahara Y."/>
            <person name="Kawamura T."/>
            <person name="Kawashima H."/>
            <person name="Khurana J.P."/>
            <person name="Kikuchi S."/>
            <person name="Komatsu S."/>
            <person name="Koyanagi K.O."/>
            <person name="Kubooka H."/>
            <person name="Lieberherr D."/>
            <person name="Lin Y.C."/>
            <person name="Lonsdale D."/>
            <person name="Matsumoto T."/>
            <person name="Matsuya A."/>
            <person name="McCombie W.R."/>
            <person name="Messing J."/>
            <person name="Miyao A."/>
            <person name="Mulder N."/>
            <person name="Nagamura Y."/>
            <person name="Nam J."/>
            <person name="Namiki N."/>
            <person name="Numa H."/>
            <person name="Nurimoto S."/>
            <person name="O'donovan C."/>
            <person name="Ohyanagi H."/>
            <person name="Okido T."/>
            <person name="Oota S."/>
            <person name="Osato N."/>
            <person name="Palmer L.E."/>
            <person name="Quetier F."/>
            <person name="Raghuvanshi S."/>
            <person name="Saichi N."/>
            <person name="Sakai H."/>
            <person name="Sakai Y."/>
            <person name="Sakata K."/>
            <person name="Sakurai T."/>
            <person name="Sato F."/>
            <person name="Sato Y."/>
            <person name="Schoof H."/>
            <person name="Seki M."/>
            <person name="Shibata M."/>
            <person name="Shimizu Y."/>
            <person name="Shinozaki K."/>
            <person name="Shinso Y."/>
            <person name="Singh N.K."/>
            <person name="Smith-White B."/>
            <person name="Takeda J."/>
            <person name="Tanino M."/>
            <person name="Tatusova T."/>
            <person name="Thongjuea S."/>
            <person name="Todokoro F."/>
            <person name="Tsugane M."/>
            <person name="Tyagi A.K."/>
            <person name="Vanavichit A."/>
            <person name="Wang A."/>
            <person name="Wing R.A."/>
            <person name="Yamaguchi K."/>
            <person name="Yamamoto M."/>
            <person name="Yamamoto N."/>
            <person name="Yu Y."/>
            <person name="Zhang H."/>
            <person name="Zhao Q."/>
            <person name="Higo K."/>
            <person name="Burr B."/>
            <person name="Gojobori T."/>
            <person name="Sasaki T."/>
        </authorList>
    </citation>
    <scope>NUCLEOTIDE SEQUENCE</scope>
</reference>
<feature type="compositionally biased region" description="Pro residues" evidence="1">
    <location>
        <begin position="95"/>
        <end position="111"/>
    </location>
</feature>
<reference evidence="3" key="3">
    <citation type="journal article" date="2006" name="Nucleic Acids Res.">
        <title>The Rice Annotation Project Database (RAP-DB): hub for Oryza sativa ssp. japonica genome information.</title>
        <authorList>
            <person name="Ohyanagi H."/>
            <person name="Tanaka T."/>
            <person name="Sakai H."/>
            <person name="Shigemoto Y."/>
            <person name="Yamaguchi K."/>
            <person name="Habara T."/>
            <person name="Fujii Y."/>
            <person name="Antonio B.A."/>
            <person name="Nagamura Y."/>
            <person name="Imanishi T."/>
            <person name="Ikeo K."/>
            <person name="Itoh T."/>
            <person name="Gojobori T."/>
            <person name="Sasaki T."/>
        </authorList>
    </citation>
    <scope>NUCLEOTIDE SEQUENCE</scope>
</reference>
<reference evidence="3 4" key="2">
    <citation type="journal article" date="2005" name="Nature">
        <title>The map-based sequence of the rice genome.</title>
        <authorList>
            <consortium name="International rice genome sequencing project (IRGSP)"/>
            <person name="Matsumoto T."/>
            <person name="Wu J."/>
            <person name="Kanamori H."/>
            <person name="Katayose Y."/>
            <person name="Fujisawa M."/>
            <person name="Namiki N."/>
            <person name="Mizuno H."/>
            <person name="Yamamoto K."/>
            <person name="Antonio B.A."/>
            <person name="Baba T."/>
            <person name="Sakata K."/>
            <person name="Nagamura Y."/>
            <person name="Aoki H."/>
            <person name="Arikawa K."/>
            <person name="Arita K."/>
            <person name="Bito T."/>
            <person name="Chiden Y."/>
            <person name="Fujitsuka N."/>
            <person name="Fukunaka R."/>
            <person name="Hamada M."/>
            <person name="Harada C."/>
            <person name="Hayashi A."/>
            <person name="Hijishita S."/>
            <person name="Honda M."/>
            <person name="Hosokawa S."/>
            <person name="Ichikawa Y."/>
            <person name="Idonuma A."/>
            <person name="Iijima M."/>
            <person name="Ikeda M."/>
            <person name="Ikeno M."/>
            <person name="Ito K."/>
            <person name="Ito S."/>
            <person name="Ito T."/>
            <person name="Ito Y."/>
            <person name="Ito Y."/>
            <person name="Iwabuchi A."/>
            <person name="Kamiya K."/>
            <person name="Karasawa W."/>
            <person name="Kurita K."/>
            <person name="Katagiri S."/>
            <person name="Kikuta A."/>
            <person name="Kobayashi H."/>
            <person name="Kobayashi N."/>
            <person name="Machita K."/>
            <person name="Maehara T."/>
            <person name="Masukawa M."/>
            <person name="Mizubayashi T."/>
            <person name="Mukai Y."/>
            <person name="Nagasaki H."/>
            <person name="Nagata Y."/>
            <person name="Naito S."/>
            <person name="Nakashima M."/>
            <person name="Nakama Y."/>
            <person name="Nakamichi Y."/>
            <person name="Nakamura M."/>
            <person name="Meguro A."/>
            <person name="Negishi M."/>
            <person name="Ohta I."/>
            <person name="Ohta T."/>
            <person name="Okamoto M."/>
            <person name="Ono N."/>
            <person name="Saji S."/>
            <person name="Sakaguchi M."/>
            <person name="Sakai K."/>
            <person name="Shibata M."/>
            <person name="Shimokawa T."/>
            <person name="Song J."/>
            <person name="Takazaki Y."/>
            <person name="Terasawa K."/>
            <person name="Tsugane M."/>
            <person name="Tsuji K."/>
            <person name="Ueda S."/>
            <person name="Waki K."/>
            <person name="Yamagata H."/>
            <person name="Yamamoto M."/>
            <person name="Yamamoto S."/>
            <person name="Yamane H."/>
            <person name="Yoshiki S."/>
            <person name="Yoshihara R."/>
            <person name="Yukawa K."/>
            <person name="Zhong H."/>
            <person name="Yano M."/>
            <person name="Yuan Q."/>
            <person name="Ouyang S."/>
            <person name="Liu J."/>
            <person name="Jones K.M."/>
            <person name="Gansberger K."/>
            <person name="Moffat K."/>
            <person name="Hill J."/>
            <person name="Bera J."/>
            <person name="Fadrosh D."/>
            <person name="Jin S."/>
            <person name="Johri S."/>
            <person name="Kim M."/>
            <person name="Overton L."/>
            <person name="Reardon M."/>
            <person name="Tsitrin T."/>
            <person name="Vuong H."/>
            <person name="Weaver B."/>
            <person name="Ciecko A."/>
            <person name="Tallon L."/>
            <person name="Jackson J."/>
            <person name="Pai G."/>
            <person name="Aken S.V."/>
            <person name="Utterback T."/>
            <person name="Reidmuller S."/>
            <person name="Feldblyum T."/>
            <person name="Hsiao J."/>
            <person name="Zismann V."/>
            <person name="Iobst S."/>
            <person name="de Vazeille A.R."/>
            <person name="Buell C.R."/>
            <person name="Ying K."/>
            <person name="Li Y."/>
            <person name="Lu T."/>
            <person name="Huang Y."/>
            <person name="Zhao Q."/>
            <person name="Feng Q."/>
            <person name="Zhang L."/>
            <person name="Zhu J."/>
            <person name="Weng Q."/>
            <person name="Mu J."/>
            <person name="Lu Y."/>
            <person name="Fan D."/>
            <person name="Liu Y."/>
            <person name="Guan J."/>
            <person name="Zhang Y."/>
            <person name="Yu S."/>
            <person name="Liu X."/>
            <person name="Zhang Y."/>
            <person name="Hong G."/>
            <person name="Han B."/>
            <person name="Choisne N."/>
            <person name="Demange N."/>
            <person name="Orjeda G."/>
            <person name="Samain S."/>
            <person name="Cattolico L."/>
            <person name="Pelletier E."/>
            <person name="Couloux A."/>
            <person name="Segurens B."/>
            <person name="Wincker P."/>
            <person name="D'Hont A."/>
            <person name="Scarpelli C."/>
            <person name="Weissenbach J."/>
            <person name="Salanoubat M."/>
            <person name="Quetier F."/>
            <person name="Yu Y."/>
            <person name="Kim H.R."/>
            <person name="Rambo T."/>
            <person name="Currie J."/>
            <person name="Collura K."/>
            <person name="Luo M."/>
            <person name="Yang T."/>
            <person name="Ammiraju J.S.S."/>
            <person name="Engler F."/>
            <person name="Soderlund C."/>
            <person name="Wing R.A."/>
            <person name="Palmer L.E."/>
            <person name="de la Bastide M."/>
            <person name="Spiegel L."/>
            <person name="Nascimento L."/>
            <person name="Zutavern T."/>
            <person name="O'Shaughnessy A."/>
            <person name="Dike S."/>
            <person name="Dedhia N."/>
            <person name="Preston R."/>
            <person name="Balija V."/>
            <person name="McCombie W.R."/>
            <person name="Chow T."/>
            <person name="Chen H."/>
            <person name="Chung M."/>
            <person name="Chen C."/>
            <person name="Shaw J."/>
            <person name="Wu H."/>
            <person name="Hsiao K."/>
            <person name="Chao Y."/>
            <person name="Chu M."/>
            <person name="Cheng C."/>
            <person name="Hour A."/>
            <person name="Lee P."/>
            <person name="Lin S."/>
            <person name="Lin Y."/>
            <person name="Liou J."/>
            <person name="Liu S."/>
            <person name="Hsing Y."/>
            <person name="Raghuvanshi S."/>
            <person name="Mohanty A."/>
            <person name="Bharti A.K."/>
            <person name="Gaur A."/>
            <person name="Gupta V."/>
            <person name="Kumar D."/>
            <person name="Ravi V."/>
            <person name="Vij S."/>
            <person name="Kapur A."/>
            <person name="Khurana P."/>
            <person name="Khurana P."/>
            <person name="Khurana J.P."/>
            <person name="Tyagi A.K."/>
            <person name="Gaikwad K."/>
            <person name="Singh A."/>
            <person name="Dalal V."/>
            <person name="Srivastava S."/>
            <person name="Dixit A."/>
            <person name="Pal A.K."/>
            <person name="Ghazi I.A."/>
            <person name="Yadav M."/>
            <person name="Pandit A."/>
            <person name="Bhargava A."/>
            <person name="Sureshbabu K."/>
            <person name="Batra K."/>
            <person name="Sharma T.R."/>
            <person name="Mohapatra T."/>
            <person name="Singh N.K."/>
            <person name="Messing J."/>
            <person name="Nelson A.B."/>
            <person name="Fuks G."/>
            <person name="Kavchok S."/>
            <person name="Keizer G."/>
            <person name="Linton E."/>
            <person name="Llaca V."/>
            <person name="Song R."/>
            <person name="Tanyolac B."/>
            <person name="Young S."/>
            <person name="Ho-Il K."/>
            <person name="Hahn J.H."/>
            <person name="Sangsakoo G."/>
            <person name="Vanavichit A."/>
            <person name="de Mattos Luiz.A.T."/>
            <person name="Zimmer P.D."/>
            <person name="Malone G."/>
            <person name="Dellagostin O."/>
            <person name="de Oliveira A.C."/>
            <person name="Bevan M."/>
            <person name="Bancroft I."/>
            <person name="Minx P."/>
            <person name="Cordum H."/>
            <person name="Wilson R."/>
            <person name="Cheng Z."/>
            <person name="Jin W."/>
            <person name="Jiang J."/>
            <person name="Leong S.A."/>
            <person name="Iwama H."/>
            <person name="Gojobori T."/>
            <person name="Itoh T."/>
            <person name="Niimura Y."/>
            <person name="Fujii Y."/>
            <person name="Habara T."/>
            <person name="Sakai H."/>
            <person name="Sato Y."/>
            <person name="Wilson G."/>
            <person name="Kumar K."/>
            <person name="McCouch S."/>
            <person name="Juretic N."/>
            <person name="Hoen D."/>
            <person name="Wright S."/>
            <person name="Bruskiewich R."/>
            <person name="Bureau T."/>
            <person name="Miyao A."/>
            <person name="Hirochika H."/>
            <person name="Nishikawa T."/>
            <person name="Kadowaki K."/>
            <person name="Sugiura M."/>
            <person name="Burr B."/>
            <person name="Sasaki T."/>
        </authorList>
    </citation>
    <scope>NUCLEOTIDE SEQUENCE [LARGE SCALE GENOMIC DNA]</scope>
    <source>
        <strain evidence="4">cv. Nipponbare</strain>
    </source>
</reference>
<reference evidence="3" key="5">
    <citation type="journal article" date="2008" name="Nucleic Acids Res.">
        <title>The Rice Annotation Project Database (RAP-DB): 2008 update.</title>
        <authorList>
            <consortium name="The Rice Annotation Project (RAP)"/>
            <person name="Tanaka T."/>
            <person name="Antonio B.A."/>
            <person name="Kikuchi S."/>
            <person name="Matsumoto T."/>
            <person name="Nagamura Y."/>
            <person name="Numa H."/>
            <person name="Sakai H."/>
            <person name="Wu J."/>
            <person name="Itoh T."/>
            <person name="Sasaki T."/>
            <person name="Aono R."/>
            <person name="Fujii Y."/>
            <person name="Habara T."/>
            <person name="Harada E."/>
            <person name="Kanno M."/>
            <person name="Kawahara Y."/>
            <person name="Kawashima H."/>
            <person name="Kubooka H."/>
            <person name="Matsuya A."/>
            <person name="Nakaoka H."/>
            <person name="Saichi N."/>
            <person name="Sanbonmatsu R."/>
            <person name="Sato Y."/>
            <person name="Shinso Y."/>
            <person name="Suzuki M."/>
            <person name="Takeda J."/>
            <person name="Tanino M."/>
            <person name="Todokoro F."/>
            <person name="Yamaguchi K."/>
            <person name="Yamamoto N."/>
            <person name="Yamasaki C."/>
            <person name="Imanishi T."/>
            <person name="Okido T."/>
            <person name="Tada M."/>
            <person name="Ikeo K."/>
            <person name="Tateno Y."/>
            <person name="Gojobori T."/>
            <person name="Lin Y.C."/>
            <person name="Wei F.J."/>
            <person name="Hsing Y.I."/>
            <person name="Zhao Q."/>
            <person name="Han B."/>
            <person name="Kramer M.R."/>
            <person name="McCombie R.W."/>
            <person name="Lonsdale D."/>
            <person name="O'Donovan C.C."/>
            <person name="Whitfield E.J."/>
            <person name="Apweiler R."/>
            <person name="Koyanagi K.O."/>
            <person name="Khurana J.P."/>
            <person name="Raghuvanshi S."/>
            <person name="Singh N.K."/>
            <person name="Tyagi A.K."/>
            <person name="Haberer G."/>
            <person name="Fujisawa M."/>
            <person name="Hosokawa S."/>
            <person name="Ito Y."/>
            <person name="Ikawa H."/>
            <person name="Shibata M."/>
            <person name="Yamamoto M."/>
            <person name="Bruskiewich R.M."/>
            <person name="Hoen D.R."/>
            <person name="Bureau TE."/>
            <person name="Namiki N."/>
            <person name="Ohyanagi H."/>
            <person name="Sakai Y."/>
            <person name="Nobushima S."/>
            <person name="Sakata K."/>
            <person name="Barrero R.A."/>
            <person name="Sato Y."/>
            <person name="Souvorov A."/>
            <person name="Smith-White B."/>
            <person name="Tatusova T."/>
            <person name="An S."/>
            <person name="An G."/>
            <person name="OOta S."/>
            <person name="Fuks G."/>
            <person name="Messing J."/>
            <person name="Christie K.R."/>
            <person name="Lieberherr D."/>
            <person name="Kim H."/>
            <person name="Zuccolo A."/>
            <person name="Wing R.A."/>
            <person name="Nobuta K."/>
            <person name="Green P.J."/>
            <person name="Lu C."/>
            <person name="Meyers BC."/>
            <person name="Chaparro C."/>
            <person name="Piegu B."/>
            <person name="Panaud O."/>
            <person name="Echeverria M."/>
        </authorList>
    </citation>
    <scope>NUCLEOTIDE SEQUENCE</scope>
</reference>
<dbReference type="KEGG" id="dosa:Os06g0324000"/>
<dbReference type="AlphaFoldDB" id="Q0DCI8"/>
<feature type="region of interest" description="Disordered" evidence="1">
    <location>
        <begin position="1"/>
        <end position="43"/>
    </location>
</feature>
<reference evidence="2" key="1">
    <citation type="submission" date="2002-02" db="EMBL/GenBank/DDBJ databases">
        <title>Oryza sativa nipponbare(GA3) genomic DNA, chromosome 6, PAC clone:P0421H01.</title>
        <authorList>
            <person name="Sasaki T."/>
            <person name="Matsumoto T."/>
            <person name="Yamamoto K."/>
        </authorList>
    </citation>
    <scope>NUCLEOTIDE SEQUENCE</scope>
</reference>
<dbReference type="KEGG" id="osa:4340900"/>
<dbReference type="Proteomes" id="UP000000763">
    <property type="component" value="Chromosome 6"/>
</dbReference>
<reference evidence="3" key="8">
    <citation type="submission" date="2012-08" db="EMBL/GenBank/DDBJ databases">
        <title>The Second Rice Annotation Project Meeting (RAP2).</title>
        <authorList>
            <consortium name="The Rice Annotation Project (RAP)"/>
        </authorList>
    </citation>
    <scope>NUCLEOTIDE SEQUENCE</scope>
</reference>